<dbReference type="Pfam" id="PF00175">
    <property type="entry name" value="NAD_binding_1"/>
    <property type="match status" value="1"/>
</dbReference>
<reference evidence="2" key="1">
    <citation type="journal article" date="2014" name="Front. Microbiol.">
        <title>High frequency of phylogenetically diverse reductive dehalogenase-homologous genes in deep subseafloor sedimentary metagenomes.</title>
        <authorList>
            <person name="Kawai M."/>
            <person name="Futagami T."/>
            <person name="Toyoda A."/>
            <person name="Takaki Y."/>
            <person name="Nishi S."/>
            <person name="Hori S."/>
            <person name="Arai W."/>
            <person name="Tsubouchi T."/>
            <person name="Morono Y."/>
            <person name="Uchiyama I."/>
            <person name="Ito T."/>
            <person name="Fujiyama A."/>
            <person name="Inagaki F."/>
            <person name="Takami H."/>
        </authorList>
    </citation>
    <scope>NUCLEOTIDE SEQUENCE</scope>
    <source>
        <strain evidence="2">Expedition CK06-06</strain>
    </source>
</reference>
<dbReference type="InterPro" id="IPR017927">
    <property type="entry name" value="FAD-bd_FR_type"/>
</dbReference>
<organism evidence="2">
    <name type="scientific">marine sediment metagenome</name>
    <dbReference type="NCBI Taxonomy" id="412755"/>
    <lineage>
        <taxon>unclassified sequences</taxon>
        <taxon>metagenomes</taxon>
        <taxon>ecological metagenomes</taxon>
    </lineage>
</organism>
<feature type="domain" description="FAD-binding FR-type" evidence="1">
    <location>
        <begin position="4"/>
        <end position="121"/>
    </location>
</feature>
<dbReference type="SUPFAM" id="SSF52343">
    <property type="entry name" value="Ferredoxin reductase-like, C-terminal NADP-linked domain"/>
    <property type="match status" value="1"/>
</dbReference>
<dbReference type="SUPFAM" id="SSF63380">
    <property type="entry name" value="Riboflavin synthase domain-like"/>
    <property type="match status" value="1"/>
</dbReference>
<sequence>MAEPIAYNATIVERENLGDRLAIFRVRPDSSGSLEEPLVPDFIAGQYAVLGANNVREPEKGSVRRAYSIASPPEEKRWLEFYIRRVSKPASDNPLTHLLWELEAGSRLWLGSKITGRFTLADTVGENDPRPKIFVAAGTGLAPFVAILKQNIARNKVIKKAPPPCVILHGASHPHELGYKEDLELVMNHVARRYFPTISRPHLHPEWRGDIGRVETFFNAEKIESLEERLGINPGDITPENCVVYICGLQGTISQTLIALFKRGFIPDERKLRIALDISPDIPASIFFERYDATPVINLSNRDFLEELKKSFPLHTDQET</sequence>
<proteinExistence type="predicted"/>
<dbReference type="InterPro" id="IPR001433">
    <property type="entry name" value="OxRdtase_FAD/NAD-bd"/>
</dbReference>
<dbReference type="InterPro" id="IPR039261">
    <property type="entry name" value="FNR_nucleotide-bd"/>
</dbReference>
<dbReference type="GO" id="GO:0016491">
    <property type="term" value="F:oxidoreductase activity"/>
    <property type="evidence" value="ECO:0007669"/>
    <property type="project" value="InterPro"/>
</dbReference>
<dbReference type="Gene3D" id="2.40.30.10">
    <property type="entry name" value="Translation factors"/>
    <property type="match status" value="1"/>
</dbReference>
<dbReference type="PANTHER" id="PTHR47878:SF2">
    <property type="entry name" value="OXIDOREDUCTASE FAD_NAD(P)-BINDING DOMAIN PROTEIN"/>
    <property type="match status" value="1"/>
</dbReference>
<evidence type="ECO:0000313" key="2">
    <source>
        <dbReference type="EMBL" id="GAF80399.1"/>
    </source>
</evidence>
<comment type="caution">
    <text evidence="2">The sequence shown here is derived from an EMBL/GenBank/DDBJ whole genome shotgun (WGS) entry which is preliminary data.</text>
</comment>
<dbReference type="AlphaFoldDB" id="X0SHA6"/>
<protein>
    <recommendedName>
        <fullName evidence="1">FAD-binding FR-type domain-containing protein</fullName>
    </recommendedName>
</protein>
<accession>X0SHA6</accession>
<dbReference type="PROSITE" id="PS51384">
    <property type="entry name" value="FAD_FR"/>
    <property type="match status" value="1"/>
</dbReference>
<gene>
    <name evidence="2" type="ORF">S01H1_01469</name>
</gene>
<dbReference type="EMBL" id="BARS01000639">
    <property type="protein sequence ID" value="GAF80399.1"/>
    <property type="molecule type" value="Genomic_DNA"/>
</dbReference>
<dbReference type="PANTHER" id="PTHR47878">
    <property type="entry name" value="OXIDOREDUCTASE FAD/NAD(P)-BINDING DOMAIN PROTEIN"/>
    <property type="match status" value="1"/>
</dbReference>
<dbReference type="InterPro" id="IPR017938">
    <property type="entry name" value="Riboflavin_synthase-like_b-brl"/>
</dbReference>
<dbReference type="Gene3D" id="3.40.50.80">
    <property type="entry name" value="Nucleotide-binding domain of ferredoxin-NADP reductase (FNR) module"/>
    <property type="match status" value="1"/>
</dbReference>
<dbReference type="InterPro" id="IPR051930">
    <property type="entry name" value="FNR_type-1"/>
</dbReference>
<evidence type="ECO:0000259" key="1">
    <source>
        <dbReference type="PROSITE" id="PS51384"/>
    </source>
</evidence>
<name>X0SHA6_9ZZZZ</name>